<sequence>MATRQIKSVKAAGPNNIPAEAVKSDIKATTNMLHNLFLKIWEEEQVLTD</sequence>
<proteinExistence type="predicted"/>
<dbReference type="EMBL" id="UZAI01005443">
    <property type="protein sequence ID" value="VDO90553.1"/>
    <property type="molecule type" value="Genomic_DNA"/>
</dbReference>
<keyword evidence="2" id="KW-1185">Reference proteome</keyword>
<evidence type="ECO:0000313" key="2">
    <source>
        <dbReference type="Proteomes" id="UP000277204"/>
    </source>
</evidence>
<reference evidence="1 2" key="1">
    <citation type="submission" date="2018-11" db="EMBL/GenBank/DDBJ databases">
        <authorList>
            <consortium name="Pathogen Informatics"/>
        </authorList>
    </citation>
    <scope>NUCLEOTIDE SEQUENCE [LARGE SCALE GENOMIC DNA]</scope>
    <source>
        <strain evidence="1 2">Zambia</strain>
    </source>
</reference>
<protein>
    <submittedName>
        <fullName evidence="1">Uncharacterized protein</fullName>
    </submittedName>
</protein>
<organism evidence="1 2">
    <name type="scientific">Schistosoma margrebowiei</name>
    <dbReference type="NCBI Taxonomy" id="48269"/>
    <lineage>
        <taxon>Eukaryota</taxon>
        <taxon>Metazoa</taxon>
        <taxon>Spiralia</taxon>
        <taxon>Lophotrochozoa</taxon>
        <taxon>Platyhelminthes</taxon>
        <taxon>Trematoda</taxon>
        <taxon>Digenea</taxon>
        <taxon>Strigeidida</taxon>
        <taxon>Schistosomatoidea</taxon>
        <taxon>Schistosomatidae</taxon>
        <taxon>Schistosoma</taxon>
    </lineage>
</organism>
<gene>
    <name evidence="1" type="ORF">SMRZ_LOCUS10481</name>
</gene>
<evidence type="ECO:0000313" key="1">
    <source>
        <dbReference type="EMBL" id="VDO90553.1"/>
    </source>
</evidence>
<accession>A0A183M356</accession>
<dbReference type="Proteomes" id="UP000277204">
    <property type="component" value="Unassembled WGS sequence"/>
</dbReference>
<dbReference type="AlphaFoldDB" id="A0A183M356"/>
<name>A0A183M356_9TREM</name>